<comment type="similarity">
    <text evidence="1">Belongs to the bacterial/plant glucose-1-phosphate adenylyltransferase family.</text>
</comment>
<dbReference type="Pfam" id="PF00483">
    <property type="entry name" value="NTP_transferase"/>
    <property type="match status" value="1"/>
</dbReference>
<evidence type="ECO:0000259" key="4">
    <source>
        <dbReference type="Pfam" id="PF24894"/>
    </source>
</evidence>
<dbReference type="Proteomes" id="UP001078443">
    <property type="component" value="Unassembled WGS sequence"/>
</dbReference>
<dbReference type="CDD" id="cd02508">
    <property type="entry name" value="ADP_Glucose_PP"/>
    <property type="match status" value="1"/>
</dbReference>
<name>A0ABT4D0T5_9CLOT</name>
<evidence type="ECO:0000313" key="6">
    <source>
        <dbReference type="Proteomes" id="UP001078443"/>
    </source>
</evidence>
<dbReference type="InterPro" id="IPR011832">
    <property type="entry name" value="GlgDAde_trans"/>
</dbReference>
<dbReference type="EC" id="2.7.7.27" evidence="5"/>
<keyword evidence="5" id="KW-0808">Transferase</keyword>
<keyword evidence="2" id="KW-0320">Glycogen biosynthesis</keyword>
<dbReference type="SUPFAM" id="SSF51161">
    <property type="entry name" value="Trimeric LpxA-like enzymes"/>
    <property type="match status" value="1"/>
</dbReference>
<dbReference type="Gene3D" id="2.160.10.10">
    <property type="entry name" value="Hexapeptide repeat proteins"/>
    <property type="match status" value="1"/>
</dbReference>
<dbReference type="EMBL" id="JAPQER010000004">
    <property type="protein sequence ID" value="MCY6484848.1"/>
    <property type="molecule type" value="Genomic_DNA"/>
</dbReference>
<dbReference type="InterPro" id="IPR029044">
    <property type="entry name" value="Nucleotide-diphossugar_trans"/>
</dbReference>
<dbReference type="RefSeq" id="WP_268041171.1">
    <property type="nucleotide sequence ID" value="NZ_JAPQER010000004.1"/>
</dbReference>
<organism evidence="5 6">
    <name type="scientific">Clostridium aestuarii</name>
    <dbReference type="NCBI Taxonomy" id="338193"/>
    <lineage>
        <taxon>Bacteria</taxon>
        <taxon>Bacillati</taxon>
        <taxon>Bacillota</taxon>
        <taxon>Clostridia</taxon>
        <taxon>Eubacteriales</taxon>
        <taxon>Clostridiaceae</taxon>
        <taxon>Clostridium</taxon>
    </lineage>
</organism>
<dbReference type="Pfam" id="PF24894">
    <property type="entry name" value="Hexapep_GlmU"/>
    <property type="match status" value="1"/>
</dbReference>
<dbReference type="InterPro" id="IPR011831">
    <property type="entry name" value="ADP-Glc_PPase"/>
</dbReference>
<proteinExistence type="inferred from homology"/>
<protein>
    <submittedName>
        <fullName evidence="5">Glucose-1-phosphate adenylyltransferase subunit GlgD</fullName>
        <ecNumber evidence="5">2.7.7.27</ecNumber>
    </submittedName>
</protein>
<evidence type="ECO:0000313" key="5">
    <source>
        <dbReference type="EMBL" id="MCY6484848.1"/>
    </source>
</evidence>
<evidence type="ECO:0000256" key="1">
    <source>
        <dbReference type="ARBA" id="ARBA00010443"/>
    </source>
</evidence>
<dbReference type="InterPro" id="IPR011004">
    <property type="entry name" value="Trimer_LpxA-like_sf"/>
</dbReference>
<keyword evidence="6" id="KW-1185">Reference proteome</keyword>
<dbReference type="PANTHER" id="PTHR43523">
    <property type="entry name" value="GLUCOSE-1-PHOSPHATE ADENYLYLTRANSFERASE-RELATED"/>
    <property type="match status" value="1"/>
</dbReference>
<dbReference type="SUPFAM" id="SSF53448">
    <property type="entry name" value="Nucleotide-diphospho-sugar transferases"/>
    <property type="match status" value="1"/>
</dbReference>
<dbReference type="GO" id="GO:0008878">
    <property type="term" value="F:glucose-1-phosphate adenylyltransferase activity"/>
    <property type="evidence" value="ECO:0007669"/>
    <property type="project" value="UniProtKB-EC"/>
</dbReference>
<dbReference type="InterPro" id="IPR056818">
    <property type="entry name" value="GlmU/GlgC-like_hexapep"/>
</dbReference>
<feature type="domain" description="Glucose-1-phosphate adenylyltransferase/Bifunctional protein GlmU-like C-terminal hexapeptide" evidence="4">
    <location>
        <begin position="284"/>
        <end position="352"/>
    </location>
</feature>
<dbReference type="PANTHER" id="PTHR43523:SF6">
    <property type="entry name" value="GLYCOGEN BIOSYNTHESIS PROTEIN GLGD"/>
    <property type="match status" value="1"/>
</dbReference>
<accession>A0ABT4D0T5</accession>
<evidence type="ECO:0000259" key="3">
    <source>
        <dbReference type="Pfam" id="PF00483"/>
    </source>
</evidence>
<dbReference type="InterPro" id="IPR005835">
    <property type="entry name" value="NTP_transferase_dom"/>
</dbReference>
<dbReference type="Gene3D" id="3.90.550.10">
    <property type="entry name" value="Spore Coat Polysaccharide Biosynthesis Protein SpsA, Chain A"/>
    <property type="match status" value="1"/>
</dbReference>
<gene>
    <name evidence="5" type="primary">glgD</name>
    <name evidence="5" type="ORF">OW763_10895</name>
</gene>
<feature type="domain" description="Nucleotidyl transferase" evidence="3">
    <location>
        <begin position="21"/>
        <end position="155"/>
    </location>
</feature>
<keyword evidence="5" id="KW-0548">Nucleotidyltransferase</keyword>
<comment type="caution">
    <text evidence="5">The sequence shown here is derived from an EMBL/GenBank/DDBJ whole genome shotgun (WGS) entry which is preliminary data.</text>
</comment>
<dbReference type="NCBIfam" id="TIGR02092">
    <property type="entry name" value="glgD"/>
    <property type="match status" value="1"/>
</dbReference>
<dbReference type="CDD" id="cd04651">
    <property type="entry name" value="LbH_G1P_AT_C"/>
    <property type="match status" value="1"/>
</dbReference>
<sequence length="388" mass="43913">MNKDYMGIISLNEDDEHIKCLTNNRPLASVPIGGKYRLIDFTLSNMVNAGLTNIGIYTQSESRSLIDHLDSGKAWDLDRKINGLFVFNFNHFTSKTNDIEAIKNNIEYIYRSKQNNVIFASSNMLCNLDYEKAIEFHEKSGADVTVIYKKVSNSNTSFLNCNVLNIGLNNSVVSVGKNIGTKAINNISMDMFIFKRSTLLQILNKCISTGYYNSIKNCIYMNTDKLSIKAYEFKGYLECINSIDTYYKTNMDMLKPKINKELFFGKGHIYTKVMDTAPTKYSSYSNVTNSLIANGCIIEGSIKDSIISRSVKVHKGAQLENCIIFHGCEIKENAKLKNVIIDKNVIVEKNKELKGDCQYPVVIEKHHYSNPLVNEINFADYPSLKSIV</sequence>
<reference evidence="5" key="1">
    <citation type="submission" date="2022-12" db="EMBL/GenBank/DDBJ databases">
        <authorList>
            <person name="Wang J."/>
        </authorList>
    </citation>
    <scope>NUCLEOTIDE SEQUENCE</scope>
    <source>
        <strain evidence="5">HY-45-18</strain>
    </source>
</reference>
<evidence type="ECO:0000256" key="2">
    <source>
        <dbReference type="ARBA" id="ARBA00023056"/>
    </source>
</evidence>